<evidence type="ECO:0000313" key="2">
    <source>
        <dbReference type="EMBL" id="MBB4679134.1"/>
    </source>
</evidence>
<dbReference type="InterPro" id="IPR029058">
    <property type="entry name" value="AB_hydrolase_fold"/>
</dbReference>
<dbReference type="EMBL" id="JACHMH010000001">
    <property type="protein sequence ID" value="MBB4679134.1"/>
    <property type="molecule type" value="Genomic_DNA"/>
</dbReference>
<proteinExistence type="predicted"/>
<dbReference type="InterPro" id="IPR050585">
    <property type="entry name" value="Xaa-Pro_dipeptidyl-ppase/CocE"/>
</dbReference>
<dbReference type="PANTHER" id="PTHR43056:SF5">
    <property type="entry name" value="PEPTIDASE S9 PROLYL OLIGOPEPTIDASE CATALYTIC DOMAIN-CONTAINING PROTEIN"/>
    <property type="match status" value="1"/>
</dbReference>
<dbReference type="GO" id="GO:0004177">
    <property type="term" value="F:aminopeptidase activity"/>
    <property type="evidence" value="ECO:0007669"/>
    <property type="project" value="UniProtKB-KW"/>
</dbReference>
<evidence type="ECO:0000313" key="3">
    <source>
        <dbReference type="Proteomes" id="UP000533598"/>
    </source>
</evidence>
<reference evidence="2 3" key="1">
    <citation type="submission" date="2020-08" db="EMBL/GenBank/DDBJ databases">
        <title>Sequencing the genomes of 1000 actinobacteria strains.</title>
        <authorList>
            <person name="Klenk H.-P."/>
        </authorList>
    </citation>
    <scope>NUCLEOTIDE SEQUENCE [LARGE SCALE GENOMIC DNA]</scope>
    <source>
        <strain evidence="2 3">DSM 44230</strain>
    </source>
</reference>
<dbReference type="Gene3D" id="3.40.50.1820">
    <property type="entry name" value="alpha/beta hydrolase"/>
    <property type="match status" value="1"/>
</dbReference>
<dbReference type="GO" id="GO:0008236">
    <property type="term" value="F:serine-type peptidase activity"/>
    <property type="evidence" value="ECO:0007669"/>
    <property type="project" value="InterPro"/>
</dbReference>
<gene>
    <name evidence="2" type="ORF">HNR67_005252</name>
</gene>
<organism evidence="2 3">
    <name type="scientific">Crossiella cryophila</name>
    <dbReference type="NCBI Taxonomy" id="43355"/>
    <lineage>
        <taxon>Bacteria</taxon>
        <taxon>Bacillati</taxon>
        <taxon>Actinomycetota</taxon>
        <taxon>Actinomycetes</taxon>
        <taxon>Pseudonocardiales</taxon>
        <taxon>Pseudonocardiaceae</taxon>
        <taxon>Crossiella</taxon>
    </lineage>
</organism>
<evidence type="ECO:0000259" key="1">
    <source>
        <dbReference type="Pfam" id="PF00326"/>
    </source>
</evidence>
<dbReference type="InterPro" id="IPR001375">
    <property type="entry name" value="Peptidase_S9_cat"/>
</dbReference>
<dbReference type="SUPFAM" id="SSF53474">
    <property type="entry name" value="alpha/beta-Hydrolases"/>
    <property type="match status" value="1"/>
</dbReference>
<dbReference type="PANTHER" id="PTHR43056">
    <property type="entry name" value="PEPTIDASE S9 PROLYL OLIGOPEPTIDASE"/>
    <property type="match status" value="1"/>
</dbReference>
<protein>
    <submittedName>
        <fullName evidence="2">Dipeptidyl aminopeptidase/acylaminoacyl peptidase</fullName>
    </submittedName>
</protein>
<keyword evidence="2" id="KW-0645">Protease</keyword>
<dbReference type="SUPFAM" id="SSF82171">
    <property type="entry name" value="DPP6 N-terminal domain-like"/>
    <property type="match status" value="1"/>
</dbReference>
<dbReference type="GO" id="GO:0006508">
    <property type="term" value="P:proteolysis"/>
    <property type="evidence" value="ECO:0007669"/>
    <property type="project" value="InterPro"/>
</dbReference>
<keyword evidence="2" id="KW-0378">Hydrolase</keyword>
<sequence>MVTVLGYGNWTSPISAADASAVTAPPHWVRAHGGFTYWTEGRPTEGGRVTLLRGRAGAAAEQVLAAPWSARNRLHEYGGAPYTVLTTGDGDRVAFTDWADQRIHLVDAAGGEPVPLTPAPEREHGLRYGDLRPGPDGAEIWCVRETITGDRPTDLLRELIAIPVSGAAATDPAAIRVLAASHRFMSAPQASPDGRRLAWIGWNHPAMPWDGTELCVAELTGDGTAGPHRVVAGGAAESVCQFAWADDHSLYAMTDPDGWWNLHRVSLDGTQRALHRAEADYGGPLWTLGAAWFVPLGDGRHLLRGRTGLAVLSEDTGELTALDLPLPVWRTTFARDGDLITGVAAGPATAPAVAQVDLSTGQLTMLTDQPAGLPDPAYLPPVVERIFTGPDGVGVPAYVYLPHNPDFTAPDGERPPFLVHVHGGPTGEVSPTLSADFAYFTSRGIGVVAVNYGGSSGYGRAFRDRLREAWGVVDVQDCATVAEALAAEGTADPLRLGIRGGSAGGWTTAASLTSVATYRGGAAYFPVLDLLSFAGGGTHDFESRYLDGLVGALPEAEARYRERSPSNRVDQLAGPILLLQGLEDQVCPPEQCDRFLEALAGKGIPHAYRSFEGEQHGFRRAENIQAALEAELSFFGQTLGFSPAGVPALELRS</sequence>
<comment type="caution">
    <text evidence="2">The sequence shown here is derived from an EMBL/GenBank/DDBJ whole genome shotgun (WGS) entry which is preliminary data.</text>
</comment>
<dbReference type="InterPro" id="IPR011042">
    <property type="entry name" value="6-blade_b-propeller_TolB-like"/>
</dbReference>
<dbReference type="Proteomes" id="UP000533598">
    <property type="component" value="Unassembled WGS sequence"/>
</dbReference>
<keyword evidence="3" id="KW-1185">Reference proteome</keyword>
<dbReference type="Gene3D" id="2.120.10.30">
    <property type="entry name" value="TolB, C-terminal domain"/>
    <property type="match status" value="1"/>
</dbReference>
<dbReference type="AlphaFoldDB" id="A0A7W7FXN7"/>
<dbReference type="Pfam" id="PF00326">
    <property type="entry name" value="Peptidase_S9"/>
    <property type="match status" value="1"/>
</dbReference>
<keyword evidence="2" id="KW-0031">Aminopeptidase</keyword>
<name>A0A7W7FXN7_9PSEU</name>
<accession>A0A7W7FXN7</accession>
<feature type="domain" description="Peptidase S9 prolyl oligopeptidase catalytic" evidence="1">
    <location>
        <begin position="432"/>
        <end position="640"/>
    </location>
</feature>
<dbReference type="RefSeq" id="WP_185004918.1">
    <property type="nucleotide sequence ID" value="NZ_BAAAUI010000048.1"/>
</dbReference>